<sequence length="152" mass="17777">MNYWHMNLHPTDEKDTDEAVKKLVLSHTIGMAIWERTPGEIDPQIDDFKKRVKIGDIVAVLNGQNPIALVEVIGEWYEFDDNESSVIWYRLRRATKILCIKGGNDYIDGLQKFPMRTKTLTIASNENTDTYNYIDAWYKHCKNSRTYANDRF</sequence>
<evidence type="ECO:0008006" key="2">
    <source>
        <dbReference type="Google" id="ProtNLM"/>
    </source>
</evidence>
<gene>
    <name evidence="1" type="ORF">ENV54_03680</name>
</gene>
<accession>A0A7C4AR75</accession>
<dbReference type="EMBL" id="DTGT01000116">
    <property type="protein sequence ID" value="HGH60382.1"/>
    <property type="molecule type" value="Genomic_DNA"/>
</dbReference>
<reference evidence="1" key="1">
    <citation type="journal article" date="2020" name="mSystems">
        <title>Genome- and Community-Level Interaction Insights into Carbon Utilization and Element Cycling Functions of Hydrothermarchaeota in Hydrothermal Sediment.</title>
        <authorList>
            <person name="Zhou Z."/>
            <person name="Liu Y."/>
            <person name="Xu W."/>
            <person name="Pan J."/>
            <person name="Luo Z.H."/>
            <person name="Li M."/>
        </authorList>
    </citation>
    <scope>NUCLEOTIDE SEQUENCE [LARGE SCALE GENOMIC DNA]</scope>
    <source>
        <strain evidence="1">SpSt-769</strain>
    </source>
</reference>
<dbReference type="AlphaFoldDB" id="A0A7C4AR75"/>
<comment type="caution">
    <text evidence="1">The sequence shown here is derived from an EMBL/GenBank/DDBJ whole genome shotgun (WGS) entry which is preliminary data.</text>
</comment>
<proteinExistence type="predicted"/>
<organism evidence="1">
    <name type="scientific">Desulfomonile tiedjei</name>
    <dbReference type="NCBI Taxonomy" id="2358"/>
    <lineage>
        <taxon>Bacteria</taxon>
        <taxon>Pseudomonadati</taxon>
        <taxon>Thermodesulfobacteriota</taxon>
        <taxon>Desulfomonilia</taxon>
        <taxon>Desulfomonilales</taxon>
        <taxon>Desulfomonilaceae</taxon>
        <taxon>Desulfomonile</taxon>
    </lineage>
</organism>
<evidence type="ECO:0000313" key="1">
    <source>
        <dbReference type="EMBL" id="HGH60382.1"/>
    </source>
</evidence>
<name>A0A7C4AR75_9BACT</name>
<protein>
    <recommendedName>
        <fullName evidence="2">ASCH domain-containing protein</fullName>
    </recommendedName>
</protein>